<dbReference type="EMBL" id="JBEPLN010000003">
    <property type="protein sequence ID" value="MET3633636.1"/>
    <property type="molecule type" value="Genomic_DNA"/>
</dbReference>
<comment type="caution">
    <text evidence="2">The sequence shown here is derived from an EMBL/GenBank/DDBJ whole genome shotgun (WGS) entry which is preliminary data.</text>
</comment>
<accession>A0ABV2JD11</accession>
<dbReference type="Proteomes" id="UP001549037">
    <property type="component" value="Unassembled WGS sequence"/>
</dbReference>
<dbReference type="Pfam" id="PF18936">
    <property type="entry name" value="DUF5684"/>
    <property type="match status" value="1"/>
</dbReference>
<evidence type="ECO:0000313" key="2">
    <source>
        <dbReference type="EMBL" id="MET3633636.1"/>
    </source>
</evidence>
<keyword evidence="1" id="KW-0472">Membrane</keyword>
<name>A0ABV2JD11_9STRE</name>
<reference evidence="2 3" key="1">
    <citation type="submission" date="2024-06" db="EMBL/GenBank/DDBJ databases">
        <title>Genomic Encyclopedia of Type Strains, Phase IV (KMG-IV): sequencing the most valuable type-strain genomes for metagenomic binning, comparative biology and taxonomic classification.</title>
        <authorList>
            <person name="Goeker M."/>
        </authorList>
    </citation>
    <scope>NUCLEOTIDE SEQUENCE [LARGE SCALE GENOMIC DNA]</scope>
    <source>
        <strain evidence="2 3">DSM 28302</strain>
    </source>
</reference>
<feature type="transmembrane region" description="Helical" evidence="1">
    <location>
        <begin position="93"/>
        <end position="116"/>
    </location>
</feature>
<proteinExistence type="predicted"/>
<sequence>MEETFVNGLFLGFWGVSVIFSFIWWILTIISNILLFSKAGYAGWKSIVPIYNFYIQQCITFGKEKGIFALLLIVPLVGQVYGVYLYYSYARAFGLSQVQAVLYIFFAPLFNVYMAFSDNVTYDGPRAFFID</sequence>
<evidence type="ECO:0000313" key="3">
    <source>
        <dbReference type="Proteomes" id="UP001549037"/>
    </source>
</evidence>
<keyword evidence="3" id="KW-1185">Reference proteome</keyword>
<gene>
    <name evidence="2" type="ORF">ABID28_000269</name>
</gene>
<protein>
    <submittedName>
        <fullName evidence="2">Uncharacterized protein</fullName>
    </submittedName>
</protein>
<keyword evidence="1" id="KW-0812">Transmembrane</keyword>
<evidence type="ECO:0000256" key="1">
    <source>
        <dbReference type="SAM" id="Phobius"/>
    </source>
</evidence>
<feature type="transmembrane region" description="Helical" evidence="1">
    <location>
        <begin position="67"/>
        <end position="87"/>
    </location>
</feature>
<organism evidence="2 3">
    <name type="scientific">Streptococcus porcorum</name>
    <dbReference type="NCBI Taxonomy" id="701526"/>
    <lineage>
        <taxon>Bacteria</taxon>
        <taxon>Bacillati</taxon>
        <taxon>Bacillota</taxon>
        <taxon>Bacilli</taxon>
        <taxon>Lactobacillales</taxon>
        <taxon>Streptococcaceae</taxon>
        <taxon>Streptococcus</taxon>
    </lineage>
</organism>
<keyword evidence="1" id="KW-1133">Transmembrane helix</keyword>
<feature type="transmembrane region" description="Helical" evidence="1">
    <location>
        <begin position="12"/>
        <end position="36"/>
    </location>
</feature>
<dbReference type="InterPro" id="IPR043739">
    <property type="entry name" value="DUF5684"/>
</dbReference>
<dbReference type="RefSeq" id="WP_354367365.1">
    <property type="nucleotide sequence ID" value="NZ_JBEPLN010000003.1"/>
</dbReference>